<keyword evidence="1" id="KW-1277">Toxin-antitoxin system</keyword>
<protein>
    <recommendedName>
        <fullName evidence="4">Type II toxin-antitoxin system RelE/ParE family toxin</fullName>
    </recommendedName>
</protein>
<dbReference type="Pfam" id="PF05016">
    <property type="entry name" value="ParE_toxin"/>
    <property type="match status" value="1"/>
</dbReference>
<dbReference type="Gene3D" id="3.30.2310.20">
    <property type="entry name" value="RelE-like"/>
    <property type="match status" value="1"/>
</dbReference>
<dbReference type="AlphaFoldDB" id="A0A356LGX2"/>
<reference evidence="2 3" key="1">
    <citation type="journal article" date="2018" name="Nat. Biotechnol.">
        <title>A standardized bacterial taxonomy based on genome phylogeny substantially revises the tree of life.</title>
        <authorList>
            <person name="Parks D.H."/>
            <person name="Chuvochina M."/>
            <person name="Waite D.W."/>
            <person name="Rinke C."/>
            <person name="Skarshewski A."/>
            <person name="Chaumeil P.A."/>
            <person name="Hugenholtz P."/>
        </authorList>
    </citation>
    <scope>NUCLEOTIDE SEQUENCE [LARGE SCALE GENOMIC DNA]</scope>
    <source>
        <strain evidence="2">UBA10707</strain>
    </source>
</reference>
<name>A0A356LGX2_9BURK</name>
<evidence type="ECO:0000256" key="1">
    <source>
        <dbReference type="ARBA" id="ARBA00022649"/>
    </source>
</evidence>
<evidence type="ECO:0000313" key="3">
    <source>
        <dbReference type="Proteomes" id="UP000264036"/>
    </source>
</evidence>
<dbReference type="EMBL" id="DOEK01000027">
    <property type="protein sequence ID" value="HBP29831.1"/>
    <property type="molecule type" value="Genomic_DNA"/>
</dbReference>
<gene>
    <name evidence="2" type="ORF">DD666_10490</name>
</gene>
<dbReference type="InterPro" id="IPR007712">
    <property type="entry name" value="RelE/ParE_toxin"/>
</dbReference>
<evidence type="ECO:0008006" key="4">
    <source>
        <dbReference type="Google" id="ProtNLM"/>
    </source>
</evidence>
<evidence type="ECO:0000313" key="2">
    <source>
        <dbReference type="EMBL" id="HBP29831.1"/>
    </source>
</evidence>
<dbReference type="Proteomes" id="UP000264036">
    <property type="component" value="Unassembled WGS sequence"/>
</dbReference>
<sequence>MAQTARYTIRLTAHFERNLEQIEAFLLETEAPQTFDALLDELTDTVIPNLERFPHMGRMFSARPVRSVEVANGIERLSAQFKEIAQSVDQLREYVMSNYLLLYAKINTTVYLLSIRHHRQLSFDFVNHWPS</sequence>
<proteinExistence type="predicted"/>
<accession>A0A356LGX2</accession>
<comment type="caution">
    <text evidence="2">The sequence shown here is derived from an EMBL/GenBank/DDBJ whole genome shotgun (WGS) entry which is preliminary data.</text>
</comment>
<organism evidence="2 3">
    <name type="scientific">Advenella kashmirensis</name>
    <dbReference type="NCBI Taxonomy" id="310575"/>
    <lineage>
        <taxon>Bacteria</taxon>
        <taxon>Pseudomonadati</taxon>
        <taxon>Pseudomonadota</taxon>
        <taxon>Betaproteobacteria</taxon>
        <taxon>Burkholderiales</taxon>
        <taxon>Alcaligenaceae</taxon>
    </lineage>
</organism>
<dbReference type="InterPro" id="IPR035093">
    <property type="entry name" value="RelE/ParE_toxin_dom_sf"/>
</dbReference>